<dbReference type="EMBL" id="OL348188">
    <property type="protein sequence ID" value="UGC97269.1"/>
    <property type="molecule type" value="Genomic_DNA"/>
</dbReference>
<dbReference type="KEGG" id="vg:77940503"/>
<reference evidence="1" key="1">
    <citation type="submission" date="2021-11" db="EMBL/GenBank/DDBJ databases">
        <title>vB_AsaM_LPM4, the infectious counterpart bacteriophage of Aeromonas salmonicida subsp. salmonicida Prophage 3, requires the A-layer in its infection process.</title>
        <authorList>
            <person name="Leduc G.R."/>
            <person name="Paquet V.E."/>
            <person name="Piche L.C."/>
            <person name="Vincent A.T."/>
            <person name="Charette S.J."/>
        </authorList>
    </citation>
    <scope>NUCLEOTIDE SEQUENCE</scope>
</reference>
<dbReference type="NCBIfam" id="TIGR01634">
    <property type="entry name" value="tail_P2_I"/>
    <property type="match status" value="1"/>
</dbReference>
<accession>A0AAE8YGZ8</accession>
<evidence type="ECO:0000313" key="2">
    <source>
        <dbReference type="Proteomes" id="UP000828357"/>
    </source>
</evidence>
<dbReference type="InterPro" id="IPR006521">
    <property type="entry name" value="Tail_protein_I"/>
</dbReference>
<keyword evidence="2" id="KW-1185">Reference proteome</keyword>
<dbReference type="RefSeq" id="YP_010664454.1">
    <property type="nucleotide sequence ID" value="NC_070919.1"/>
</dbReference>
<protein>
    <submittedName>
        <fullName evidence="1">Tail protein I</fullName>
    </submittedName>
</protein>
<dbReference type="Pfam" id="PF09684">
    <property type="entry name" value="Tail_P2_I"/>
    <property type="match status" value="1"/>
</dbReference>
<proteinExistence type="predicted"/>
<evidence type="ECO:0000313" key="1">
    <source>
        <dbReference type="EMBL" id="UGC97269.1"/>
    </source>
</evidence>
<dbReference type="Proteomes" id="UP000828357">
    <property type="component" value="Segment"/>
</dbReference>
<organism evidence="1 2">
    <name type="scientific">Aeromonas phage vB_AsaM_LPM4</name>
    <dbReference type="NCBI Taxonomy" id="2894367"/>
    <lineage>
        <taxon>Viruses</taxon>
        <taxon>Duplodnaviria</taxon>
        <taxon>Heunggongvirae</taxon>
        <taxon>Uroviricota</taxon>
        <taxon>Caudoviricetes</taxon>
        <taxon>Peduoviridae</taxon>
        <taxon>Piscesmortuivirus</taxon>
        <taxon>Piscesmortuivirus LPM4</taxon>
    </lineage>
</organism>
<dbReference type="GeneID" id="77940503"/>
<name>A0AAE8YGZ8_9CAUD</name>
<sequence>MTLLPPNTTVLERNLTNVAAAALDLPIPCRDLWSPARCPANVLPYQAWAFSVDDWDDDWSDSQKRGAMAASFSIHATKGTPGAVRRALEAIGYRATLQQWFEFGGQPYTFKVRVNVPPEGIAAGNTAAITRRVDEAKNLRSHYTLSLVMSTDVGLGVAAVPTITPRYICRPYQASLPTTSIAAPLGGMPRIAATYRVNAI</sequence>